<evidence type="ECO:0000313" key="2">
    <source>
        <dbReference type="EMBL" id="QYF48821.1"/>
    </source>
</evidence>
<keyword evidence="3" id="KW-1185">Reference proteome</keyword>
<dbReference type="InterPro" id="IPR016181">
    <property type="entry name" value="Acyl_CoA_acyltransferase"/>
</dbReference>
<proteinExistence type="predicted"/>
<sequence>MIREFLISHFPNMKKVLIDPEASNKRAIHVYQKAGFKIIGEFIASWHPVPHYQMELYMENLVNPKKKIGA</sequence>
<dbReference type="SUPFAM" id="SSF55729">
    <property type="entry name" value="Acyl-CoA N-acyltransferases (Nat)"/>
    <property type="match status" value="1"/>
</dbReference>
<name>A0ABX8V109_9BACT</name>
<gene>
    <name evidence="2" type="ORF">RHABOEDO_001043</name>
</gene>
<dbReference type="InterPro" id="IPR000182">
    <property type="entry name" value="GNAT_dom"/>
</dbReference>
<protein>
    <recommendedName>
        <fullName evidence="1">N-acetyltransferase domain-containing protein</fullName>
    </recommendedName>
</protein>
<dbReference type="EMBL" id="CP075587">
    <property type="protein sequence ID" value="QYF48821.1"/>
    <property type="molecule type" value="Genomic_DNA"/>
</dbReference>
<feature type="domain" description="N-acetyltransferase" evidence="1">
    <location>
        <begin position="1"/>
        <end position="59"/>
    </location>
</feature>
<reference evidence="2 3" key="1">
    <citation type="journal article" date="2022" name="bioRxiv">
        <title>Ecology and evolution of chlamydial symbionts of arthropods.</title>
        <authorList>
            <person name="Halter T."/>
            <person name="Koestlbacher S."/>
            <person name="Collingro A."/>
            <person name="Sixt B.S."/>
            <person name="Toenshoff E.R."/>
            <person name="Hendrickx F."/>
            <person name="Kostanjsek R."/>
            <person name="Horn M."/>
        </authorList>
    </citation>
    <scope>NUCLEOTIDE SEQUENCE [LARGE SCALE GENOMIC DNA]</scope>
    <source>
        <strain evidence="2">W744xW776</strain>
    </source>
</reference>
<dbReference type="Proteomes" id="UP000826014">
    <property type="component" value="Chromosome"/>
</dbReference>
<accession>A0ABX8V109</accession>
<dbReference type="PROSITE" id="PS51186">
    <property type="entry name" value="GNAT"/>
    <property type="match status" value="1"/>
</dbReference>
<dbReference type="Gene3D" id="3.40.630.30">
    <property type="match status" value="1"/>
</dbReference>
<evidence type="ECO:0000313" key="3">
    <source>
        <dbReference type="Proteomes" id="UP000826014"/>
    </source>
</evidence>
<dbReference type="RefSeq" id="WP_215217520.1">
    <property type="nucleotide sequence ID" value="NZ_CP075587.1"/>
</dbReference>
<evidence type="ECO:0000259" key="1">
    <source>
        <dbReference type="PROSITE" id="PS51186"/>
    </source>
</evidence>
<organism evidence="2 3">
    <name type="scientific">Candidatus Rhabdochlamydia oedothoracis</name>
    <dbReference type="NCBI Taxonomy" id="2720720"/>
    <lineage>
        <taxon>Bacteria</taxon>
        <taxon>Pseudomonadati</taxon>
        <taxon>Chlamydiota</taxon>
        <taxon>Chlamydiia</taxon>
        <taxon>Parachlamydiales</taxon>
        <taxon>Candidatus Rhabdochlamydiaceae</taxon>
        <taxon>Candidatus Rhabdochlamydia</taxon>
    </lineage>
</organism>